<protein>
    <submittedName>
        <fullName evidence="10">Uncharacterized protein</fullName>
    </submittedName>
</protein>
<evidence type="ECO:0000256" key="4">
    <source>
        <dbReference type="ARBA" id="ARBA00022475"/>
    </source>
</evidence>
<evidence type="ECO:0000256" key="8">
    <source>
        <dbReference type="ARBA" id="ARBA00023054"/>
    </source>
</evidence>
<evidence type="ECO:0000256" key="7">
    <source>
        <dbReference type="ARBA" id="ARBA00022949"/>
    </source>
</evidence>
<sequence>MKTLRREDIMFTVPSGIVRLTELLDCGCTDETAVRELESGKVTMEKFRHSLEHFLSGLPPIGGVKVTHGNGTIEKLTIYEAQRRQLINQDLSFYLLEAQAATGGLCGLGSPRRFDLHTGFEQGLIDRELISDLTNGLSAVLGFVGRNRSIVSTMEAARIGMISEDDARRLLFTQIFTGGIFNTANGFRLPLEVATKRAMWTSSWNNFAPACYEFNGKAMTYEQLCAKCEKDENSRCLLLSVNQSKISAGPSIMSILGTPLSFYHEHQMISDETYAAAKSGYMTESDLEQQLSRRLIGCEPIAGIFVEGRLLSIWDASRQQLIKPGNALELMEAQVVSTGALIDAIDGKLTVIDAIENGIIDVSTGDALKRSLIAYNGDKDKNSLKEMMSKGTLAESKALRHLEIQIACGGVIEPKTGRYFSIPQSFDACLLEKSDLQKIRKHRFFTDPDREERLSYLELCLRCVKDETGRLFLPVHRINLAKTKRSKPRKKKIVVVDPSTSEELNCQTAFSKGLIDEEFFVQLLSEEGKTQEQIDDILYGKNKHNVPLTVTHERELGCRYKVIERRNLCTK</sequence>
<dbReference type="Proteomes" id="UP000011014">
    <property type="component" value="Unassembled WGS sequence"/>
</dbReference>
<keyword evidence="8" id="KW-0175">Coiled coil</keyword>
<dbReference type="GO" id="GO:0005886">
    <property type="term" value="C:plasma membrane"/>
    <property type="evidence" value="ECO:0007669"/>
    <property type="project" value="UniProtKB-SubCell"/>
</dbReference>
<evidence type="ECO:0000256" key="2">
    <source>
        <dbReference type="ARBA" id="ARBA00004568"/>
    </source>
</evidence>
<reference evidence="10" key="1">
    <citation type="journal article" date="2010" name="Science">
        <title>Plasticity of animal genome architecture unmasked by rapid evolution of a pelagic tunicate.</title>
        <authorList>
            <person name="Denoeud F."/>
            <person name="Henriet S."/>
            <person name="Mungpakdee S."/>
            <person name="Aury J.M."/>
            <person name="Da Silva C."/>
            <person name="Brinkmann H."/>
            <person name="Mikhaleva J."/>
            <person name="Olsen L.C."/>
            <person name="Jubin C."/>
            <person name="Canestro C."/>
            <person name="Bouquet J.M."/>
            <person name="Danks G."/>
            <person name="Poulain J."/>
            <person name="Campsteijn C."/>
            <person name="Adamski M."/>
            <person name="Cross I."/>
            <person name="Yadetie F."/>
            <person name="Muffato M."/>
            <person name="Louis A."/>
            <person name="Butcher S."/>
            <person name="Tsagkogeorga G."/>
            <person name="Konrad A."/>
            <person name="Singh S."/>
            <person name="Jensen M.F."/>
            <person name="Cong E.H."/>
            <person name="Eikeseth-Otteraa H."/>
            <person name="Noel B."/>
            <person name="Anthouard V."/>
            <person name="Porcel B.M."/>
            <person name="Kachouri-Lafond R."/>
            <person name="Nishino A."/>
            <person name="Ugolini M."/>
            <person name="Chourrout P."/>
            <person name="Nishida H."/>
            <person name="Aasland R."/>
            <person name="Huzurbazar S."/>
            <person name="Westhof E."/>
            <person name="Delsuc F."/>
            <person name="Lehrach H."/>
            <person name="Reinhardt R."/>
            <person name="Weissenbach J."/>
            <person name="Roy S.W."/>
            <person name="Artiguenave F."/>
            <person name="Postlethwait J.H."/>
            <person name="Manak J.R."/>
            <person name="Thompson E.M."/>
            <person name="Jaillon O."/>
            <person name="Du Pasquier L."/>
            <person name="Boudinot P."/>
            <person name="Liberles D.A."/>
            <person name="Volff J.N."/>
            <person name="Philippe H."/>
            <person name="Lenhard B."/>
            <person name="Roest Crollius H."/>
            <person name="Wincker P."/>
            <person name="Chourrout D."/>
        </authorList>
    </citation>
    <scope>NUCLEOTIDE SEQUENCE [LARGE SCALE GENOMIC DNA]</scope>
</reference>
<dbReference type="Pfam" id="PF00681">
    <property type="entry name" value="Plectin"/>
    <property type="match status" value="2"/>
</dbReference>
<evidence type="ECO:0000256" key="5">
    <source>
        <dbReference type="ARBA" id="ARBA00022553"/>
    </source>
</evidence>
<proteinExistence type="inferred from homology"/>
<dbReference type="InterPro" id="IPR043197">
    <property type="entry name" value="Plakin"/>
</dbReference>
<dbReference type="GO" id="GO:0005737">
    <property type="term" value="C:cytoplasm"/>
    <property type="evidence" value="ECO:0007669"/>
    <property type="project" value="TreeGrafter"/>
</dbReference>
<keyword evidence="9" id="KW-0472">Membrane</keyword>
<dbReference type="Gene3D" id="3.30.160.780">
    <property type="match status" value="1"/>
</dbReference>
<dbReference type="GO" id="GO:0045104">
    <property type="term" value="P:intermediate filament cytoskeleton organization"/>
    <property type="evidence" value="ECO:0007669"/>
    <property type="project" value="InterPro"/>
</dbReference>
<dbReference type="GO" id="GO:0014704">
    <property type="term" value="C:intercalated disc"/>
    <property type="evidence" value="ECO:0007669"/>
    <property type="project" value="TreeGrafter"/>
</dbReference>
<evidence type="ECO:0000313" key="10">
    <source>
        <dbReference type="EMBL" id="CBY42429.1"/>
    </source>
</evidence>
<gene>
    <name evidence="10" type="ORF">GSOID_T00026117001</name>
</gene>
<organism evidence="10">
    <name type="scientific">Oikopleura dioica</name>
    <name type="common">Tunicate</name>
    <dbReference type="NCBI Taxonomy" id="34765"/>
    <lineage>
        <taxon>Eukaryota</taxon>
        <taxon>Metazoa</taxon>
        <taxon>Chordata</taxon>
        <taxon>Tunicata</taxon>
        <taxon>Appendicularia</taxon>
        <taxon>Copelata</taxon>
        <taxon>Oikopleuridae</taxon>
        <taxon>Oikopleura</taxon>
    </lineage>
</organism>
<dbReference type="AlphaFoldDB" id="E4Z401"/>
<dbReference type="GO" id="GO:0042060">
    <property type="term" value="P:wound healing"/>
    <property type="evidence" value="ECO:0007669"/>
    <property type="project" value="TreeGrafter"/>
</dbReference>
<dbReference type="InterPro" id="IPR035915">
    <property type="entry name" value="Plakin_repeat_sf"/>
</dbReference>
<dbReference type="Gene3D" id="3.90.1290.10">
    <property type="entry name" value="Plakin repeat"/>
    <property type="match status" value="2"/>
</dbReference>
<keyword evidence="6" id="KW-0677">Repeat</keyword>
<dbReference type="GO" id="GO:0005198">
    <property type="term" value="F:structural molecule activity"/>
    <property type="evidence" value="ECO:0007669"/>
    <property type="project" value="TreeGrafter"/>
</dbReference>
<dbReference type="GO" id="GO:0005882">
    <property type="term" value="C:intermediate filament"/>
    <property type="evidence" value="ECO:0007669"/>
    <property type="project" value="TreeGrafter"/>
</dbReference>
<dbReference type="InterPro" id="IPR001101">
    <property type="entry name" value="Plectin_repeat"/>
</dbReference>
<dbReference type="SMART" id="SM00250">
    <property type="entry name" value="PLEC"/>
    <property type="match status" value="7"/>
</dbReference>
<dbReference type="PANTHER" id="PTHR23169">
    <property type="entry name" value="ENVOPLAKIN"/>
    <property type="match status" value="1"/>
</dbReference>
<evidence type="ECO:0000256" key="6">
    <source>
        <dbReference type="ARBA" id="ARBA00022737"/>
    </source>
</evidence>
<name>E4Z401_OIKDI</name>
<comment type="similarity">
    <text evidence="3">Belongs to the plakin or cytolinker family.</text>
</comment>
<keyword evidence="4" id="KW-1003">Cell membrane</keyword>
<dbReference type="EMBL" id="FN657152">
    <property type="protein sequence ID" value="CBY42429.1"/>
    <property type="molecule type" value="Genomic_DNA"/>
</dbReference>
<evidence type="ECO:0000256" key="3">
    <source>
        <dbReference type="ARBA" id="ARBA00009109"/>
    </source>
</evidence>
<dbReference type="GO" id="GO:0030057">
    <property type="term" value="C:desmosome"/>
    <property type="evidence" value="ECO:0007669"/>
    <property type="project" value="UniProtKB-SubCell"/>
</dbReference>
<dbReference type="GO" id="GO:0098609">
    <property type="term" value="P:cell-cell adhesion"/>
    <property type="evidence" value="ECO:0007669"/>
    <property type="project" value="TreeGrafter"/>
</dbReference>
<keyword evidence="5" id="KW-0597">Phosphoprotein</keyword>
<dbReference type="SUPFAM" id="SSF75399">
    <property type="entry name" value="Plakin repeat"/>
    <property type="match status" value="3"/>
</dbReference>
<comment type="subcellular location">
    <subcellularLocation>
        <location evidence="2">Cell junction</location>
        <location evidence="2">Desmosome</location>
    </subcellularLocation>
    <subcellularLocation>
        <location evidence="1">Cell membrane</location>
    </subcellularLocation>
</comment>
<dbReference type="PANTHER" id="PTHR23169:SF26">
    <property type="entry name" value="DESMOPLAKIN"/>
    <property type="match status" value="1"/>
</dbReference>
<evidence type="ECO:0000256" key="9">
    <source>
        <dbReference type="ARBA" id="ARBA00023136"/>
    </source>
</evidence>
<accession>E4Z401</accession>
<keyword evidence="7" id="KW-0965">Cell junction</keyword>
<evidence type="ECO:0000256" key="1">
    <source>
        <dbReference type="ARBA" id="ARBA00004236"/>
    </source>
</evidence>